<dbReference type="EMBL" id="JARK01001355">
    <property type="protein sequence ID" value="EYC21668.1"/>
    <property type="molecule type" value="Genomic_DNA"/>
</dbReference>
<dbReference type="AlphaFoldDB" id="A0A016V4L5"/>
<keyword evidence="3" id="KW-1185">Reference proteome</keyword>
<evidence type="ECO:0000313" key="2">
    <source>
        <dbReference type="EMBL" id="EYC21668.1"/>
    </source>
</evidence>
<reference evidence="3" key="1">
    <citation type="journal article" date="2015" name="Nat. Genet.">
        <title>The genome and transcriptome of the zoonotic hookworm Ancylostoma ceylanicum identify infection-specific gene families.</title>
        <authorList>
            <person name="Schwarz E.M."/>
            <person name="Hu Y."/>
            <person name="Antoshechkin I."/>
            <person name="Miller M.M."/>
            <person name="Sternberg P.W."/>
            <person name="Aroian R.V."/>
        </authorList>
    </citation>
    <scope>NUCLEOTIDE SEQUENCE</scope>
    <source>
        <strain evidence="3">HY135</strain>
    </source>
</reference>
<organism evidence="2 3">
    <name type="scientific">Ancylostoma ceylanicum</name>
    <dbReference type="NCBI Taxonomy" id="53326"/>
    <lineage>
        <taxon>Eukaryota</taxon>
        <taxon>Metazoa</taxon>
        <taxon>Ecdysozoa</taxon>
        <taxon>Nematoda</taxon>
        <taxon>Chromadorea</taxon>
        <taxon>Rhabditida</taxon>
        <taxon>Rhabditina</taxon>
        <taxon>Rhabditomorpha</taxon>
        <taxon>Strongyloidea</taxon>
        <taxon>Ancylostomatidae</taxon>
        <taxon>Ancylostomatinae</taxon>
        <taxon>Ancylostoma</taxon>
    </lineage>
</organism>
<dbReference type="Proteomes" id="UP000024635">
    <property type="component" value="Unassembled WGS sequence"/>
</dbReference>
<evidence type="ECO:0000256" key="1">
    <source>
        <dbReference type="SAM" id="MobiDB-lite"/>
    </source>
</evidence>
<protein>
    <submittedName>
        <fullName evidence="2">Uncharacterized protein</fullName>
    </submittedName>
</protein>
<proteinExistence type="predicted"/>
<gene>
    <name evidence="2" type="primary">Acey_s0019.g3951</name>
    <name evidence="2" type="ORF">Y032_0019g3951</name>
</gene>
<feature type="region of interest" description="Disordered" evidence="1">
    <location>
        <begin position="184"/>
        <end position="211"/>
    </location>
</feature>
<name>A0A016V4L5_9BILA</name>
<sequence length="432" mass="48858">MISALLASYNGNSELLKVLYERCTYKRMKFCHQHFIDAAQFMGAEMMLAGFKFAQPDDALFGKTFATVRLQDIPASLLDQLNAYVQQFDETLTLTVKDVAQFMQDSIKRYYTASGWLKGSMNKQDKEEKKTGCEESCAREESVEMEEETFFEACQVKADAEPDQWEMESCHGIPLSSLISSSDVKDNSQFSPMVDSADCSSEASETPDDAVDLPEADPSLLNGFFIVQGVMLMQLFMVCQQCSARLSPGKVRLTAVGTAPVVEYYCPRCSVDKGDIKCWEGQRRSVNHTRRELQQWAKQLRLSFISNSFFYKWFFHCKPSIENVPLFTYKLYTMLSTMHFNTLVFAEVADERRIERGRGTPSKFLAKSRKVCKPPVAHAWRDKIVEAVLEELLAESGVPLKGVKRDTSEIQGSVILKSMFDGGETKDTVVFS</sequence>
<dbReference type="OrthoDB" id="5876289at2759"/>
<evidence type="ECO:0000313" key="3">
    <source>
        <dbReference type="Proteomes" id="UP000024635"/>
    </source>
</evidence>
<accession>A0A016V4L5</accession>
<comment type="caution">
    <text evidence="2">The sequence shown here is derived from an EMBL/GenBank/DDBJ whole genome shotgun (WGS) entry which is preliminary data.</text>
</comment>